<feature type="compositionally biased region" description="Polar residues" evidence="1">
    <location>
        <begin position="370"/>
        <end position="384"/>
    </location>
</feature>
<dbReference type="AlphaFoldDB" id="A0AAW1NDG5"/>
<evidence type="ECO:0000313" key="3">
    <source>
        <dbReference type="Proteomes" id="UP001443914"/>
    </source>
</evidence>
<protein>
    <submittedName>
        <fullName evidence="2">Uncharacterized protein</fullName>
    </submittedName>
</protein>
<feature type="region of interest" description="Disordered" evidence="1">
    <location>
        <begin position="313"/>
        <end position="384"/>
    </location>
</feature>
<dbReference type="Proteomes" id="UP001443914">
    <property type="component" value="Unassembled WGS sequence"/>
</dbReference>
<feature type="region of interest" description="Disordered" evidence="1">
    <location>
        <begin position="467"/>
        <end position="600"/>
    </location>
</feature>
<feature type="compositionally biased region" description="Polar residues" evidence="1">
    <location>
        <begin position="329"/>
        <end position="340"/>
    </location>
</feature>
<evidence type="ECO:0000256" key="1">
    <source>
        <dbReference type="SAM" id="MobiDB-lite"/>
    </source>
</evidence>
<feature type="compositionally biased region" description="Polar residues" evidence="1">
    <location>
        <begin position="225"/>
        <end position="242"/>
    </location>
</feature>
<dbReference type="PANTHER" id="PTHR33737">
    <property type="entry name" value="OS05G0121800 PROTEIN"/>
    <property type="match status" value="1"/>
</dbReference>
<feature type="region of interest" description="Disordered" evidence="1">
    <location>
        <begin position="403"/>
        <end position="425"/>
    </location>
</feature>
<comment type="caution">
    <text evidence="2">The sequence shown here is derived from an EMBL/GenBank/DDBJ whole genome shotgun (WGS) entry which is preliminary data.</text>
</comment>
<feature type="compositionally biased region" description="Low complexity" evidence="1">
    <location>
        <begin position="313"/>
        <end position="328"/>
    </location>
</feature>
<keyword evidence="3" id="KW-1185">Reference proteome</keyword>
<feature type="compositionally biased region" description="Basic and acidic residues" evidence="1">
    <location>
        <begin position="341"/>
        <end position="356"/>
    </location>
</feature>
<reference evidence="2" key="1">
    <citation type="submission" date="2024-03" db="EMBL/GenBank/DDBJ databases">
        <title>WGS assembly of Saponaria officinalis var. Norfolk2.</title>
        <authorList>
            <person name="Jenkins J."/>
            <person name="Shu S."/>
            <person name="Grimwood J."/>
            <person name="Barry K."/>
            <person name="Goodstein D."/>
            <person name="Schmutz J."/>
            <person name="Leebens-Mack J."/>
            <person name="Osbourn A."/>
        </authorList>
    </citation>
    <scope>NUCLEOTIDE SEQUENCE [LARGE SCALE GENOMIC DNA]</scope>
    <source>
        <strain evidence="2">JIC</strain>
    </source>
</reference>
<sequence>MDDLDSTNFDDDTKGFSLINVSASDDDFLFVSSSEANSVDNEGDIFAKEAHMDQPSELLAVQRPKKPGKCNMRKSLAWDSAFFTSAGVLDAEELSSIMEGSGAGLNQNHQLPGIQEELSKSSDSITTFESDNLTLESLEADLFCDIRASIQRSSKTSNSANNNEKGESVNGSSRKIFQSSSGNMVKTKLASRKPIPTVQGPVRMLKPTSISKQVTKPVVSKRELSSTWPQSPAATSTSSLEEIATNKRTSVGASCTQSEINRGGIVEGVGKEALISKGPRRVDSRNTLQKSLASSKLPSASSVFNRTAIRGSLSSFDSSSSSSTTTKSYLQNEFSSNSSTEKIRKSPSDVRRKIDKNANLPPGSKIRTPSRLSVKSKSRPGDSQLSAYVKSTSNLSASVSPASSISEWSTESSSSTATVNQKLSGSKYGSAQDVIADCNMSQNMPKDSNNRSLGLGRHDHLSAGMLSQSTKQPSTGPAASLARPSSAKPSGLRLPSPKIGFFDGAKSGTKTPSGSARYRSALPSNISKSAGGNHSHPERANNAIPGNIAVKVSTSAARTAKPDRQKSLASPKLTRQHQDQSVNLQSQNGSGTFSEVSKTTLPKPPLERISIVAKTVVEGEDVAVSGTYAKNNSTGMQKSVVSMILFDGSETYIERPEISSIDSDLEGSSEVSDEFGREHISDVSFTAKDHPEVVLKTSSVRPFDGESEANSELLRCHSPETGRDSKVAEVTKGGKVLDDLRDPNLFKEVQDPSADLQSGNDSGIFSEVSKTTLPKFPLKRISLAAEGVNGGEHVAVSNFDAKNHEKAPVLMVVNDGFDTSIEIPESKSFYSAFERKSEISRGMDEGNYTAEVSFLSKKQSETVLKTSTVATFNDILETNSLLLERSSPEIERISNVAGASEGGVNLDDEGNPTLTKEPKDGSVDLQSGDDSAAFSEVSNTTLAKSALDRVSMNAEAANEDKHVAALGPDAKNLLTVLQKVSVPIIVNDGSDTSIELPKSTSTNSALERKNEVSEEGYGGKYVSEVSFIAKNSEMLPKTSSVLNIDDDPDSNSELLGCLSPEIGRDSKVTEEVIQRGENPDDLQRAPISVFVNDGLDTAFEFPRSTSSSSALEINSEVSEKADGGNNVAEVSIVAKNHSEMVLKTSTVPTFDEEPETNSQLLRCSSPKIVRHSNVPDAKHGVEHSDYCGSAFKDDFVAVKEKASEARKLESTINQRTEFVGGMAVSQGSRTSFAEENFVSVVVEASNSSLMSASEAFAGKSQTENS</sequence>
<feature type="compositionally biased region" description="Polar residues" evidence="1">
    <location>
        <begin position="522"/>
        <end position="532"/>
    </location>
</feature>
<feature type="compositionally biased region" description="Polar residues" evidence="1">
    <location>
        <begin position="153"/>
        <end position="184"/>
    </location>
</feature>
<feature type="compositionally biased region" description="Polar residues" evidence="1">
    <location>
        <begin position="467"/>
        <end position="477"/>
    </location>
</feature>
<name>A0AAW1NDG5_SAPOF</name>
<dbReference type="GO" id="GO:0008017">
    <property type="term" value="F:microtubule binding"/>
    <property type="evidence" value="ECO:0007669"/>
    <property type="project" value="InterPro"/>
</dbReference>
<proteinExistence type="predicted"/>
<organism evidence="2 3">
    <name type="scientific">Saponaria officinalis</name>
    <name type="common">Common soapwort</name>
    <name type="synonym">Lychnis saponaria</name>
    <dbReference type="NCBI Taxonomy" id="3572"/>
    <lineage>
        <taxon>Eukaryota</taxon>
        <taxon>Viridiplantae</taxon>
        <taxon>Streptophyta</taxon>
        <taxon>Embryophyta</taxon>
        <taxon>Tracheophyta</taxon>
        <taxon>Spermatophyta</taxon>
        <taxon>Magnoliopsida</taxon>
        <taxon>eudicotyledons</taxon>
        <taxon>Gunneridae</taxon>
        <taxon>Pentapetalae</taxon>
        <taxon>Caryophyllales</taxon>
        <taxon>Caryophyllaceae</taxon>
        <taxon>Caryophylleae</taxon>
        <taxon>Saponaria</taxon>
    </lineage>
</organism>
<accession>A0AAW1NDG5</accession>
<gene>
    <name evidence="2" type="ORF">RND81_01G084800</name>
</gene>
<dbReference type="InterPro" id="IPR045882">
    <property type="entry name" value="GPT1/2"/>
</dbReference>
<dbReference type="EMBL" id="JBDFQZ010000001">
    <property type="protein sequence ID" value="KAK9756257.1"/>
    <property type="molecule type" value="Genomic_DNA"/>
</dbReference>
<feature type="compositionally biased region" description="Low complexity" evidence="1">
    <location>
        <begin position="403"/>
        <end position="418"/>
    </location>
</feature>
<dbReference type="PANTHER" id="PTHR33737:SF2">
    <property type="entry name" value="OS12G0102700 PROTEIN"/>
    <property type="match status" value="1"/>
</dbReference>
<feature type="region of interest" description="Disordered" evidence="1">
    <location>
        <begin position="277"/>
        <end position="299"/>
    </location>
</feature>
<feature type="compositionally biased region" description="Low complexity" evidence="1">
    <location>
        <begin position="290"/>
        <end position="299"/>
    </location>
</feature>
<evidence type="ECO:0000313" key="2">
    <source>
        <dbReference type="EMBL" id="KAK9756257.1"/>
    </source>
</evidence>
<feature type="compositionally biased region" description="Polar residues" evidence="1">
    <location>
        <begin position="579"/>
        <end position="600"/>
    </location>
</feature>
<feature type="region of interest" description="Disordered" evidence="1">
    <location>
        <begin position="153"/>
        <end position="188"/>
    </location>
</feature>
<feature type="region of interest" description="Disordered" evidence="1">
    <location>
        <begin position="213"/>
        <end position="242"/>
    </location>
</feature>
<feature type="region of interest" description="Disordered" evidence="1">
    <location>
        <begin position="900"/>
        <end position="934"/>
    </location>
</feature>